<protein>
    <submittedName>
        <fullName evidence="1">Uncharacterized protein</fullName>
    </submittedName>
</protein>
<organism evidence="1">
    <name type="scientific">Mediterraneibacter gnavus</name>
    <name type="common">Ruminococcus gnavus</name>
    <dbReference type="NCBI Taxonomy" id="33038"/>
    <lineage>
        <taxon>Bacteria</taxon>
        <taxon>Bacillati</taxon>
        <taxon>Bacillota</taxon>
        <taxon>Clostridia</taxon>
        <taxon>Lachnospirales</taxon>
        <taxon>Lachnospiraceae</taxon>
        <taxon>Mediterraneibacter</taxon>
    </lineage>
</organism>
<dbReference type="AlphaFoldDB" id="A0A6N2ZY62"/>
<accession>A0A6N2ZY62</accession>
<gene>
    <name evidence="1" type="ORF">RGLFYP36_03320</name>
</gene>
<reference evidence="1" key="1">
    <citation type="submission" date="2019-11" db="EMBL/GenBank/DDBJ databases">
        <authorList>
            <person name="Feng L."/>
        </authorList>
    </citation>
    <scope>NUCLEOTIDE SEQUENCE</scope>
    <source>
        <strain evidence="1">RgnavusLFYP36</strain>
    </source>
</reference>
<proteinExistence type="predicted"/>
<dbReference type="EMBL" id="CACRUU010000029">
    <property type="protein sequence ID" value="VYT83593.1"/>
    <property type="molecule type" value="Genomic_DNA"/>
</dbReference>
<name>A0A6N2ZY62_MEDGN</name>
<evidence type="ECO:0000313" key="1">
    <source>
        <dbReference type="EMBL" id="VYT83593.1"/>
    </source>
</evidence>
<sequence length="34" mass="3848">MASMQSFAMRASFQLPVEIVLEGDRPVKSETFMI</sequence>